<reference evidence="1 2" key="1">
    <citation type="submission" date="2021-06" db="EMBL/GenBank/DDBJ databases">
        <authorList>
            <person name="Palmer J.M."/>
        </authorList>
    </citation>
    <scope>NUCLEOTIDE SEQUENCE [LARGE SCALE GENOMIC DNA]</scope>
    <source>
        <strain evidence="1 2">AS_MEX2019</strain>
        <tissue evidence="1">Muscle</tissue>
    </source>
</reference>
<sequence length="100" mass="11106">HLVTFNVCERCYINKLYLLTYLLHQAQLPAQETPSSVMSPAADQQKNNDGFSFSTARLKLMVESQKPPIHRDGSSAGCDKVMVKTGSSAVKDGWESSRRC</sequence>
<name>A0ABV0ZLF6_9TELE</name>
<accession>A0ABV0ZLF6</accession>
<dbReference type="Proteomes" id="UP001469553">
    <property type="component" value="Unassembled WGS sequence"/>
</dbReference>
<dbReference type="EMBL" id="JAHRIP010066608">
    <property type="protein sequence ID" value="MEQ2306846.1"/>
    <property type="molecule type" value="Genomic_DNA"/>
</dbReference>
<keyword evidence="2" id="KW-1185">Reference proteome</keyword>
<comment type="caution">
    <text evidence="1">The sequence shown here is derived from an EMBL/GenBank/DDBJ whole genome shotgun (WGS) entry which is preliminary data.</text>
</comment>
<protein>
    <submittedName>
        <fullName evidence="1">Uncharacterized protein</fullName>
    </submittedName>
</protein>
<organism evidence="1 2">
    <name type="scientific">Ameca splendens</name>
    <dbReference type="NCBI Taxonomy" id="208324"/>
    <lineage>
        <taxon>Eukaryota</taxon>
        <taxon>Metazoa</taxon>
        <taxon>Chordata</taxon>
        <taxon>Craniata</taxon>
        <taxon>Vertebrata</taxon>
        <taxon>Euteleostomi</taxon>
        <taxon>Actinopterygii</taxon>
        <taxon>Neopterygii</taxon>
        <taxon>Teleostei</taxon>
        <taxon>Neoteleostei</taxon>
        <taxon>Acanthomorphata</taxon>
        <taxon>Ovalentaria</taxon>
        <taxon>Atherinomorphae</taxon>
        <taxon>Cyprinodontiformes</taxon>
        <taxon>Goodeidae</taxon>
        <taxon>Ameca</taxon>
    </lineage>
</organism>
<feature type="non-terminal residue" evidence="1">
    <location>
        <position position="1"/>
    </location>
</feature>
<evidence type="ECO:0000313" key="1">
    <source>
        <dbReference type="EMBL" id="MEQ2306846.1"/>
    </source>
</evidence>
<gene>
    <name evidence="1" type="ORF">AMECASPLE_012383</name>
</gene>
<evidence type="ECO:0000313" key="2">
    <source>
        <dbReference type="Proteomes" id="UP001469553"/>
    </source>
</evidence>
<proteinExistence type="predicted"/>